<name>A0A7C9BH22_9BACT</name>
<evidence type="ECO:0000256" key="6">
    <source>
        <dbReference type="SAM" id="SignalP"/>
    </source>
</evidence>
<gene>
    <name evidence="9" type="ORF">GBK04_29645</name>
</gene>
<dbReference type="Gene3D" id="1.25.40.390">
    <property type="match status" value="1"/>
</dbReference>
<keyword evidence="5" id="KW-0998">Cell outer membrane</keyword>
<keyword evidence="10" id="KW-1185">Reference proteome</keyword>
<comment type="caution">
    <text evidence="9">The sequence shown here is derived from an EMBL/GenBank/DDBJ whole genome shotgun (WGS) entry which is preliminary data.</text>
</comment>
<dbReference type="InterPro" id="IPR033985">
    <property type="entry name" value="SusD-like_N"/>
</dbReference>
<evidence type="ECO:0000256" key="3">
    <source>
        <dbReference type="ARBA" id="ARBA00022729"/>
    </source>
</evidence>
<dbReference type="InterPro" id="IPR012944">
    <property type="entry name" value="SusD_RagB_dom"/>
</dbReference>
<dbReference type="SUPFAM" id="SSF48452">
    <property type="entry name" value="TPR-like"/>
    <property type="match status" value="1"/>
</dbReference>
<evidence type="ECO:0000256" key="5">
    <source>
        <dbReference type="ARBA" id="ARBA00023237"/>
    </source>
</evidence>
<proteinExistence type="inferred from homology"/>
<feature type="signal peptide" evidence="6">
    <location>
        <begin position="1"/>
        <end position="21"/>
    </location>
</feature>
<feature type="domain" description="RagB/SusD" evidence="7">
    <location>
        <begin position="269"/>
        <end position="503"/>
    </location>
</feature>
<evidence type="ECO:0000259" key="7">
    <source>
        <dbReference type="Pfam" id="PF07980"/>
    </source>
</evidence>
<dbReference type="EMBL" id="WHLY01000004">
    <property type="protein sequence ID" value="MPR37378.1"/>
    <property type="molecule type" value="Genomic_DNA"/>
</dbReference>
<organism evidence="9 10">
    <name type="scientific">Salmonirosea aquatica</name>
    <dbReference type="NCBI Taxonomy" id="2654236"/>
    <lineage>
        <taxon>Bacteria</taxon>
        <taxon>Pseudomonadati</taxon>
        <taxon>Bacteroidota</taxon>
        <taxon>Cytophagia</taxon>
        <taxon>Cytophagales</taxon>
        <taxon>Spirosomataceae</taxon>
        <taxon>Salmonirosea</taxon>
    </lineage>
</organism>
<dbReference type="AlphaFoldDB" id="A0A7C9BH22"/>
<feature type="domain" description="SusD-like N-terminal" evidence="8">
    <location>
        <begin position="94"/>
        <end position="219"/>
    </location>
</feature>
<dbReference type="Pfam" id="PF07980">
    <property type="entry name" value="SusD_RagB"/>
    <property type="match status" value="1"/>
</dbReference>
<keyword evidence="4" id="KW-0472">Membrane</keyword>
<evidence type="ECO:0000256" key="1">
    <source>
        <dbReference type="ARBA" id="ARBA00004442"/>
    </source>
</evidence>
<dbReference type="RefSeq" id="WP_152766813.1">
    <property type="nucleotide sequence ID" value="NZ_WHLY01000004.1"/>
</dbReference>
<accession>A0A7C9BH22</accession>
<dbReference type="InterPro" id="IPR011990">
    <property type="entry name" value="TPR-like_helical_dom_sf"/>
</dbReference>
<evidence type="ECO:0000259" key="8">
    <source>
        <dbReference type="Pfam" id="PF14322"/>
    </source>
</evidence>
<dbReference type="Proteomes" id="UP000479293">
    <property type="component" value="Unassembled WGS sequence"/>
</dbReference>
<protein>
    <submittedName>
        <fullName evidence="9">RagB/SusD family nutrient uptake outer membrane protein</fullName>
    </submittedName>
</protein>
<dbReference type="Pfam" id="PF14322">
    <property type="entry name" value="SusD-like_3"/>
    <property type="match status" value="1"/>
</dbReference>
<dbReference type="CDD" id="cd08977">
    <property type="entry name" value="SusD"/>
    <property type="match status" value="1"/>
</dbReference>
<keyword evidence="3 6" id="KW-0732">Signal</keyword>
<evidence type="ECO:0000256" key="2">
    <source>
        <dbReference type="ARBA" id="ARBA00006275"/>
    </source>
</evidence>
<feature type="chain" id="PRO_5028894379" evidence="6">
    <location>
        <begin position="22"/>
        <end position="504"/>
    </location>
</feature>
<comment type="subcellular location">
    <subcellularLocation>
        <location evidence="1">Cell outer membrane</location>
    </subcellularLocation>
</comment>
<reference evidence="9 10" key="1">
    <citation type="submission" date="2019-10" db="EMBL/GenBank/DDBJ databases">
        <title>Draft Genome Sequence of Cytophagaceae sp. SJW1-29.</title>
        <authorList>
            <person name="Choi A."/>
        </authorList>
    </citation>
    <scope>NUCLEOTIDE SEQUENCE [LARGE SCALE GENOMIC DNA]</scope>
    <source>
        <strain evidence="9 10">SJW1-29</strain>
    </source>
</reference>
<comment type="similarity">
    <text evidence="2">Belongs to the SusD family.</text>
</comment>
<evidence type="ECO:0000313" key="9">
    <source>
        <dbReference type="EMBL" id="MPR37378.1"/>
    </source>
</evidence>
<evidence type="ECO:0000256" key="4">
    <source>
        <dbReference type="ARBA" id="ARBA00023136"/>
    </source>
</evidence>
<sequence length="504" mass="57270">MRKFITAFFAITLLISFQSSCTNDLIINPQDQYSEVTFWNTQADALAGLTGCYNTLLDCQNWFYETDLITANGLAYNESNGTDLIARGVHTPITDLIASRWVQAYRGIGRTNTFLAKIDGIPNMTDALKNRTIGEAKFLRAFFYQGLVDVYGGVPLIVDQPDLATQANLPRNSKEEVLAQIIKDLDEAIPALPDKYSAANDLGRVTKGAALALKSRVLLYNGRWAEAATAAKTVIDSKTYTLFPSYRNLFLLANERNVEVIFNVEYQLPRFSHSLDYVSYVLNRPAPTRNLADVYLMTDGKPKEESPLYDPLKPYDNRDPRLLQTMYPVGYKFNGRITIPNNVPTTGFGLKKYTNLTDEDAQPAPAQNRNEINLILIRYAEVLLTYAEAQNEAVGPDASVYSAINTIRRRPSVNMPELPVGLTQAEMRSQIRRERRVELAFEGLYYSDTKRWKTIEIENNQPVLNYLNQSIRQRNFDKNRDYLWPVPSNQIQFNANLKQNQGWF</sequence>
<dbReference type="GO" id="GO:0009279">
    <property type="term" value="C:cell outer membrane"/>
    <property type="evidence" value="ECO:0007669"/>
    <property type="project" value="UniProtKB-SubCell"/>
</dbReference>
<evidence type="ECO:0000313" key="10">
    <source>
        <dbReference type="Proteomes" id="UP000479293"/>
    </source>
</evidence>